<protein>
    <recommendedName>
        <fullName evidence="10 11">DNA polymerase I</fullName>
        <ecNumber evidence="10 11">2.7.7.7</ecNumber>
    </recommendedName>
</protein>
<dbReference type="InterPro" id="IPR036397">
    <property type="entry name" value="RNaseH_sf"/>
</dbReference>
<dbReference type="InterPro" id="IPR043502">
    <property type="entry name" value="DNA/RNA_pol_sf"/>
</dbReference>
<evidence type="ECO:0000256" key="4">
    <source>
        <dbReference type="ARBA" id="ARBA00022705"/>
    </source>
</evidence>
<dbReference type="SMART" id="SM00482">
    <property type="entry name" value="POLAc"/>
    <property type="match status" value="1"/>
</dbReference>
<evidence type="ECO:0000256" key="8">
    <source>
        <dbReference type="ARBA" id="ARBA00023204"/>
    </source>
</evidence>
<dbReference type="InterPro" id="IPR018320">
    <property type="entry name" value="DNA_polymerase_1"/>
</dbReference>
<comment type="function">
    <text evidence="11">In addition to polymerase activity, this DNA polymerase exhibits 5'-3' exonuclease activity.</text>
</comment>
<dbReference type="InterPro" id="IPR020045">
    <property type="entry name" value="DNA_polI_H3TH"/>
</dbReference>
<keyword evidence="4 11" id="KW-0235">DNA replication</keyword>
<evidence type="ECO:0000256" key="2">
    <source>
        <dbReference type="ARBA" id="ARBA00022679"/>
    </source>
</evidence>
<dbReference type="InterPro" id="IPR029060">
    <property type="entry name" value="PIN-like_dom_sf"/>
</dbReference>
<keyword evidence="8 11" id="KW-0234">DNA repair</keyword>
<dbReference type="InterPro" id="IPR002298">
    <property type="entry name" value="DNA_polymerase_A"/>
</dbReference>
<dbReference type="GO" id="GO:0003677">
    <property type="term" value="F:DNA binding"/>
    <property type="evidence" value="ECO:0007669"/>
    <property type="project" value="UniProtKB-UniRule"/>
</dbReference>
<accession>A0A7C4UFA6</accession>
<feature type="domain" description="DNA-directed DNA polymerase family A palm" evidence="13">
    <location>
        <begin position="580"/>
        <end position="781"/>
    </location>
</feature>
<dbReference type="InterPro" id="IPR002421">
    <property type="entry name" value="5-3_exonuclease"/>
</dbReference>
<keyword evidence="7 11" id="KW-0238">DNA-binding</keyword>
<evidence type="ECO:0000259" key="13">
    <source>
        <dbReference type="SMART" id="SM00482"/>
    </source>
</evidence>
<dbReference type="Gene3D" id="3.30.420.10">
    <property type="entry name" value="Ribonuclease H-like superfamily/Ribonuclease H"/>
    <property type="match status" value="1"/>
</dbReference>
<dbReference type="SMART" id="SM00475">
    <property type="entry name" value="53EXOc"/>
    <property type="match status" value="1"/>
</dbReference>
<dbReference type="CDD" id="cd08637">
    <property type="entry name" value="DNA_pol_A_pol_I_C"/>
    <property type="match status" value="1"/>
</dbReference>
<keyword evidence="2 11" id="KW-0808">Transferase</keyword>
<dbReference type="SUPFAM" id="SSF47807">
    <property type="entry name" value="5' to 3' exonuclease, C-terminal subdomain"/>
    <property type="match status" value="1"/>
</dbReference>
<dbReference type="GO" id="GO:0008409">
    <property type="term" value="F:5'-3' exonuclease activity"/>
    <property type="evidence" value="ECO:0007669"/>
    <property type="project" value="UniProtKB-UniRule"/>
</dbReference>
<dbReference type="InterPro" id="IPR001098">
    <property type="entry name" value="DNA-dir_DNA_pol_A_palm_dom"/>
</dbReference>
<dbReference type="PRINTS" id="PR00868">
    <property type="entry name" value="DNAPOLI"/>
</dbReference>
<keyword evidence="6 11" id="KW-0239">DNA-directed DNA polymerase</keyword>
<dbReference type="GO" id="GO:0006302">
    <property type="term" value="P:double-strand break repair"/>
    <property type="evidence" value="ECO:0007669"/>
    <property type="project" value="TreeGrafter"/>
</dbReference>
<organism evidence="14">
    <name type="scientific">candidate division WOR-3 bacterium</name>
    <dbReference type="NCBI Taxonomy" id="2052148"/>
    <lineage>
        <taxon>Bacteria</taxon>
        <taxon>Bacteria division WOR-3</taxon>
    </lineage>
</organism>
<keyword evidence="11" id="KW-0378">Hydrolase</keyword>
<comment type="caution">
    <text evidence="14">The sequence shown here is derived from an EMBL/GenBank/DDBJ whole genome shotgun (WGS) entry which is preliminary data.</text>
</comment>
<feature type="domain" description="5'-3' exonuclease" evidence="12">
    <location>
        <begin position="3"/>
        <end position="260"/>
    </location>
</feature>
<dbReference type="Pfam" id="PF00476">
    <property type="entry name" value="DNA_pol_A"/>
    <property type="match status" value="1"/>
</dbReference>
<dbReference type="GO" id="GO:0006261">
    <property type="term" value="P:DNA-templated DNA replication"/>
    <property type="evidence" value="ECO:0007669"/>
    <property type="project" value="UniProtKB-UniRule"/>
</dbReference>
<dbReference type="Gene3D" id="3.30.70.370">
    <property type="match status" value="1"/>
</dbReference>
<evidence type="ECO:0000256" key="1">
    <source>
        <dbReference type="ARBA" id="ARBA00007705"/>
    </source>
</evidence>
<dbReference type="Pfam" id="PF02739">
    <property type="entry name" value="5_3_exonuc_N"/>
    <property type="match status" value="1"/>
</dbReference>
<keyword evidence="11" id="KW-0269">Exonuclease</keyword>
<dbReference type="SUPFAM" id="SSF88723">
    <property type="entry name" value="PIN domain-like"/>
    <property type="match status" value="1"/>
</dbReference>
<dbReference type="Pfam" id="PF01367">
    <property type="entry name" value="5_3_exonuc"/>
    <property type="match status" value="1"/>
</dbReference>
<evidence type="ECO:0000256" key="3">
    <source>
        <dbReference type="ARBA" id="ARBA00022695"/>
    </source>
</evidence>
<dbReference type="InterPro" id="IPR020046">
    <property type="entry name" value="5-3_exonucl_a-hlix_arch_N"/>
</dbReference>
<dbReference type="InterPro" id="IPR036279">
    <property type="entry name" value="5-3_exonuclease_C_sf"/>
</dbReference>
<sequence>MNKRLLLVDGSSLAYRSFYAFINNPLRNSKGFNTSGVYGFTRSIIKVLNEIKPDYAAISFDLPKPTLRHIEYKEYKGKRKKMPDELTLQMPYIKKITEALGIKILEKEGYEADDIIYTLAKIGSRENMDVIIFTFDKDIMQVIDNNIKILNMHSKGIEWIDENAVIEKFGVKPEHLPSLLSITGDSSDNIQGVKGFGMKNAMKLINKFGDIENIMNNIGNMEHGLREIFEENREMILKNYKLIKMEEIPIGIDIEDLRLSEKNVKELKKIFIELEFFSILKEMGLEEKIDIKTGRVEGEAISIFYFNDKFYLSDGNVVECIDKERAREKIENLSRIITDDIKNISLVLGFYPDKEITELGIIDYLIYPNEKSHNILKIVSKKEGKVLEENDESYKIAAIYGMKIEKEYLNELKEKGMMELYREIELPLTKILYKMEKTGIKFDIQFLEDLSKKICERLKDMEERIYKIAGEKFNIRSPKQLSYILFEKLKIKPVKKGKSHYSTDSETLQALSKDYEIAKILLDYRELEKIRSSYADALPKLVDQKTGRIHCTFNQTIAATGRLTASEPNLQTLPIRSDIGKEIRKALVAEDGYEIMSCDYSQIELRILAHFSGDKNLIKAFNEGRDIHKETAQVIFGHPEEITDEMRRVAKVVNFGLIYGMSAYGLSKELNITPEEASFFIDNYFRQFEGVGEWIRNILNFAMENGFVKTLFGRRRDIPELLTKGMEEYGKRIAINTPIQGTAADIIKLAMIRIDDFLKDYKTRMILQIHDELLFEIKKEEKEEVSSNVKRIMENVVKLNVPLIVDVNFGRNWAEAH</sequence>
<gene>
    <name evidence="11 14" type="primary">polA</name>
    <name evidence="14" type="ORF">ENV67_00870</name>
</gene>
<dbReference type="NCBIfam" id="TIGR00593">
    <property type="entry name" value="pola"/>
    <property type="match status" value="1"/>
</dbReference>
<dbReference type="SMART" id="SM00279">
    <property type="entry name" value="HhH2"/>
    <property type="match status" value="1"/>
</dbReference>
<evidence type="ECO:0000256" key="11">
    <source>
        <dbReference type="RuleBase" id="RU004460"/>
    </source>
</evidence>
<reference evidence="14" key="1">
    <citation type="journal article" date="2020" name="mSystems">
        <title>Genome- and Community-Level Interaction Insights into Carbon Utilization and Element Cycling Functions of Hydrothermarchaeota in Hydrothermal Sediment.</title>
        <authorList>
            <person name="Zhou Z."/>
            <person name="Liu Y."/>
            <person name="Xu W."/>
            <person name="Pan J."/>
            <person name="Luo Z.H."/>
            <person name="Li M."/>
        </authorList>
    </citation>
    <scope>NUCLEOTIDE SEQUENCE [LARGE SCALE GENOMIC DNA]</scope>
    <source>
        <strain evidence="14">SpSt-780</strain>
    </source>
</reference>
<evidence type="ECO:0000256" key="5">
    <source>
        <dbReference type="ARBA" id="ARBA00022763"/>
    </source>
</evidence>
<dbReference type="InterPro" id="IPR008918">
    <property type="entry name" value="HhH2"/>
</dbReference>
<evidence type="ECO:0000256" key="7">
    <source>
        <dbReference type="ARBA" id="ARBA00023125"/>
    </source>
</evidence>
<dbReference type="FunFam" id="1.10.150.20:FF:000002">
    <property type="entry name" value="DNA polymerase I"/>
    <property type="match status" value="1"/>
</dbReference>
<dbReference type="SUPFAM" id="SSF56672">
    <property type="entry name" value="DNA/RNA polymerases"/>
    <property type="match status" value="1"/>
</dbReference>
<evidence type="ECO:0000313" key="14">
    <source>
        <dbReference type="EMBL" id="HGW91078.1"/>
    </source>
</evidence>
<dbReference type="InterPro" id="IPR019760">
    <property type="entry name" value="DNA-dir_DNA_pol_A_CS"/>
</dbReference>
<dbReference type="Gene3D" id="3.40.50.1010">
    <property type="entry name" value="5'-nuclease"/>
    <property type="match status" value="1"/>
</dbReference>
<dbReference type="AlphaFoldDB" id="A0A7C4UFA6"/>
<keyword evidence="5 11" id="KW-0227">DNA damage</keyword>
<dbReference type="Gene3D" id="1.20.1060.10">
    <property type="entry name" value="Taq DNA Polymerase, Chain T, domain 4"/>
    <property type="match status" value="1"/>
</dbReference>
<dbReference type="Gene3D" id="1.10.150.20">
    <property type="entry name" value="5' to 3' exonuclease, C-terminal subdomain"/>
    <property type="match status" value="2"/>
</dbReference>
<evidence type="ECO:0000256" key="6">
    <source>
        <dbReference type="ARBA" id="ARBA00022932"/>
    </source>
</evidence>
<keyword evidence="11" id="KW-0540">Nuclease</keyword>
<proteinExistence type="inferred from homology"/>
<dbReference type="CDD" id="cd09859">
    <property type="entry name" value="PIN_53EXO"/>
    <property type="match status" value="1"/>
</dbReference>
<dbReference type="EMBL" id="DTHG01000009">
    <property type="protein sequence ID" value="HGW91078.1"/>
    <property type="molecule type" value="Genomic_DNA"/>
</dbReference>
<name>A0A7C4UFA6_UNCW3</name>
<dbReference type="PROSITE" id="PS00447">
    <property type="entry name" value="DNA_POLYMERASE_A"/>
    <property type="match status" value="1"/>
</dbReference>
<dbReference type="PANTHER" id="PTHR10133">
    <property type="entry name" value="DNA POLYMERASE I"/>
    <property type="match status" value="1"/>
</dbReference>
<dbReference type="CDD" id="cd09898">
    <property type="entry name" value="H3TH_53EXO"/>
    <property type="match status" value="1"/>
</dbReference>
<comment type="similarity">
    <text evidence="1 11">Belongs to the DNA polymerase type-A family.</text>
</comment>
<dbReference type="EC" id="2.7.7.7" evidence="10 11"/>
<dbReference type="FunFam" id="1.20.1060.10:FF:000001">
    <property type="entry name" value="DNA polymerase I"/>
    <property type="match status" value="1"/>
</dbReference>
<keyword evidence="3 11" id="KW-0548">Nucleotidyltransferase</keyword>
<evidence type="ECO:0000259" key="12">
    <source>
        <dbReference type="SMART" id="SM00475"/>
    </source>
</evidence>
<evidence type="ECO:0000256" key="9">
    <source>
        <dbReference type="ARBA" id="ARBA00049244"/>
    </source>
</evidence>
<dbReference type="GO" id="GO:0003887">
    <property type="term" value="F:DNA-directed DNA polymerase activity"/>
    <property type="evidence" value="ECO:0007669"/>
    <property type="project" value="UniProtKB-UniRule"/>
</dbReference>
<comment type="catalytic activity">
    <reaction evidence="9 11">
        <text>DNA(n) + a 2'-deoxyribonucleoside 5'-triphosphate = DNA(n+1) + diphosphate</text>
        <dbReference type="Rhea" id="RHEA:22508"/>
        <dbReference type="Rhea" id="RHEA-COMP:17339"/>
        <dbReference type="Rhea" id="RHEA-COMP:17340"/>
        <dbReference type="ChEBI" id="CHEBI:33019"/>
        <dbReference type="ChEBI" id="CHEBI:61560"/>
        <dbReference type="ChEBI" id="CHEBI:173112"/>
        <dbReference type="EC" id="2.7.7.7"/>
    </reaction>
</comment>
<dbReference type="PANTHER" id="PTHR10133:SF27">
    <property type="entry name" value="DNA POLYMERASE NU"/>
    <property type="match status" value="1"/>
</dbReference>
<evidence type="ECO:0000256" key="10">
    <source>
        <dbReference type="NCBIfam" id="TIGR00593"/>
    </source>
</evidence>